<protein>
    <recommendedName>
        <fullName evidence="3">CUB domain-containing protein</fullName>
    </recommendedName>
</protein>
<name>A0AAE1Q8C0_9EUCA</name>
<dbReference type="Proteomes" id="UP001292094">
    <property type="component" value="Unassembled WGS sequence"/>
</dbReference>
<dbReference type="InterPro" id="IPR058698">
    <property type="entry name" value="CUB_metazoa"/>
</dbReference>
<feature type="domain" description="CUB" evidence="3">
    <location>
        <begin position="53"/>
        <end position="169"/>
    </location>
</feature>
<evidence type="ECO:0000256" key="1">
    <source>
        <dbReference type="ARBA" id="ARBA00023157"/>
    </source>
</evidence>
<comment type="caution">
    <text evidence="2">Lacks conserved residue(s) required for the propagation of feature annotation.</text>
</comment>
<evidence type="ECO:0000259" key="3">
    <source>
        <dbReference type="PROSITE" id="PS01180"/>
    </source>
</evidence>
<sequence>MLAKISPDKCNSEDIATTFGTCLTSSDCKNRGGLSSGTCANGLGVCCVITRSCNSGTSLNNTYFTQPAATSNALGACTLTVNRMNTNICQVRLDFINLELSQPDYDGVCQDDFLTITGGVSPAPMLCGLNTGQHIYYDLDPNGGVVKVTVDRAISASLTRSWTIKVSQITCDSKFRAPVGCLQYFTDTTNTVNSFNFANTDVFINGTRQLANMDYGVCIKRADNYCGISWEANYDLGRFGFTVTDVPEATSYPLIAKSQPFMLYVMNDQNETLDQGNRGFSLTYRQTTVCT</sequence>
<dbReference type="PANTHER" id="PTHR33236">
    <property type="entry name" value="INTRAFLAGELLAR TRANSPORT PROTEIN 122 FAMILY PROTEIN-RELATED"/>
    <property type="match status" value="1"/>
</dbReference>
<dbReference type="EMBL" id="JAWZYT010000658">
    <property type="protein sequence ID" value="KAK4320531.1"/>
    <property type="molecule type" value="Genomic_DNA"/>
</dbReference>
<evidence type="ECO:0000313" key="5">
    <source>
        <dbReference type="EMBL" id="KAK4321493.1"/>
    </source>
</evidence>
<dbReference type="AlphaFoldDB" id="A0AAE1Q8C0"/>
<evidence type="ECO:0000313" key="6">
    <source>
        <dbReference type="Proteomes" id="UP001292094"/>
    </source>
</evidence>
<comment type="caution">
    <text evidence="5">The sequence shown here is derived from an EMBL/GenBank/DDBJ whole genome shotgun (WGS) entry which is preliminary data.</text>
</comment>
<evidence type="ECO:0000256" key="2">
    <source>
        <dbReference type="PROSITE-ProRule" id="PRU00059"/>
    </source>
</evidence>
<organism evidence="5 6">
    <name type="scientific">Petrolisthes manimaculis</name>
    <dbReference type="NCBI Taxonomy" id="1843537"/>
    <lineage>
        <taxon>Eukaryota</taxon>
        <taxon>Metazoa</taxon>
        <taxon>Ecdysozoa</taxon>
        <taxon>Arthropoda</taxon>
        <taxon>Crustacea</taxon>
        <taxon>Multicrustacea</taxon>
        <taxon>Malacostraca</taxon>
        <taxon>Eumalacostraca</taxon>
        <taxon>Eucarida</taxon>
        <taxon>Decapoda</taxon>
        <taxon>Pleocyemata</taxon>
        <taxon>Anomura</taxon>
        <taxon>Galatheoidea</taxon>
        <taxon>Porcellanidae</taxon>
        <taxon>Petrolisthes</taxon>
    </lineage>
</organism>
<keyword evidence="1" id="KW-1015">Disulfide bond</keyword>
<dbReference type="Pfam" id="PF26080">
    <property type="entry name" value="CUB_animal"/>
    <property type="match status" value="1"/>
</dbReference>
<reference evidence="5" key="1">
    <citation type="submission" date="2023-11" db="EMBL/GenBank/DDBJ databases">
        <title>Genome assemblies of two species of porcelain crab, Petrolisthes cinctipes and Petrolisthes manimaculis (Anomura: Porcellanidae).</title>
        <authorList>
            <person name="Angst P."/>
        </authorList>
    </citation>
    <scope>NUCLEOTIDE SEQUENCE</scope>
    <source>
        <strain evidence="5">PB745_02</strain>
        <tissue evidence="5">Gill</tissue>
    </source>
</reference>
<dbReference type="PROSITE" id="PS01180">
    <property type="entry name" value="CUB"/>
    <property type="match status" value="1"/>
</dbReference>
<keyword evidence="6" id="KW-1185">Reference proteome</keyword>
<gene>
    <name evidence="5" type="ORF">Pmani_007689</name>
    <name evidence="4" type="ORF">Pmani_008595</name>
</gene>
<dbReference type="InterPro" id="IPR000859">
    <property type="entry name" value="CUB_dom"/>
</dbReference>
<evidence type="ECO:0000313" key="4">
    <source>
        <dbReference type="EMBL" id="KAK4320531.1"/>
    </source>
</evidence>
<accession>A0AAE1Q8C0</accession>
<proteinExistence type="predicted"/>
<dbReference type="PANTHER" id="PTHR33236:SF5">
    <property type="entry name" value="CUB DOMAIN-CONTAINING PROTEIN"/>
    <property type="match status" value="1"/>
</dbReference>
<dbReference type="EMBL" id="JAWZYT010000582">
    <property type="protein sequence ID" value="KAK4321493.1"/>
    <property type="molecule type" value="Genomic_DNA"/>
</dbReference>